<reference evidence="2 3" key="1">
    <citation type="journal article" date="2015" name="BMC Genomics">
        <title>Gene expression during zombie ant biting behavior reflects the complexity underlying fungal parasitic behavioral manipulation.</title>
        <authorList>
            <person name="de Bekker C."/>
            <person name="Ohm R.A."/>
            <person name="Loreto R.G."/>
            <person name="Sebastian A."/>
            <person name="Albert I."/>
            <person name="Merrow M."/>
            <person name="Brachmann A."/>
            <person name="Hughes D.P."/>
        </authorList>
    </citation>
    <scope>NUCLEOTIDE SEQUENCE [LARGE SCALE GENOMIC DNA]</scope>
    <source>
        <strain evidence="2 3">SC16a</strain>
    </source>
</reference>
<organism evidence="2 3">
    <name type="scientific">Ophiocordyceps unilateralis</name>
    <name type="common">Zombie-ant fungus</name>
    <name type="synonym">Torrubia unilateralis</name>
    <dbReference type="NCBI Taxonomy" id="268505"/>
    <lineage>
        <taxon>Eukaryota</taxon>
        <taxon>Fungi</taxon>
        <taxon>Dikarya</taxon>
        <taxon>Ascomycota</taxon>
        <taxon>Pezizomycotina</taxon>
        <taxon>Sordariomycetes</taxon>
        <taxon>Hypocreomycetidae</taxon>
        <taxon>Hypocreales</taxon>
        <taxon>Ophiocordycipitaceae</taxon>
        <taxon>Ophiocordyceps</taxon>
    </lineage>
</organism>
<accession>A0A2A9PPJ9</accession>
<sequence length="309" mass="34090">MVRSIWCAAMTALMTSSVHGGHLGCWANFESGVEYYMSPEGACCSPEFAVIARDNKGTISDVYCGITRSPKSTAWLRELPLCNDLAKFAPICSGIRIAPEAFRRLAECPTKQETPNSETPPHPKSNGCYSGRVYVNAGRCCTTDYVVTDDRGPRCGDFPGSLGPDNRPSQSLVNVAKCSKAIDQSQCPQGVISSLNALFRVQKCLSCCPDGYTRDHKFDCKRHTTNLFTLRKYWKARKRDGCELPKKGPRCCPDYGEFRSPLGECTGRFEGGTATMAEVYSRRNEKDGCVDFLVGLDDENSREYEDGVV</sequence>
<dbReference type="EMBL" id="LAZP02000007">
    <property type="protein sequence ID" value="PFH63164.1"/>
    <property type="molecule type" value="Genomic_DNA"/>
</dbReference>
<feature type="signal peptide" evidence="1">
    <location>
        <begin position="1"/>
        <end position="20"/>
    </location>
</feature>
<dbReference type="Proteomes" id="UP000037136">
    <property type="component" value="Unassembled WGS sequence"/>
</dbReference>
<keyword evidence="3" id="KW-1185">Reference proteome</keyword>
<gene>
    <name evidence="2" type="ORF">XA68_17273</name>
</gene>
<dbReference type="AlphaFoldDB" id="A0A2A9PPJ9"/>
<protein>
    <recommendedName>
        <fullName evidence="4">LysM domain-containing protein</fullName>
    </recommendedName>
</protein>
<evidence type="ECO:0008006" key="4">
    <source>
        <dbReference type="Google" id="ProtNLM"/>
    </source>
</evidence>
<comment type="caution">
    <text evidence="2">The sequence shown here is derived from an EMBL/GenBank/DDBJ whole genome shotgun (WGS) entry which is preliminary data.</text>
</comment>
<evidence type="ECO:0000313" key="2">
    <source>
        <dbReference type="EMBL" id="PFH63164.1"/>
    </source>
</evidence>
<feature type="chain" id="PRO_5011998750" description="LysM domain-containing protein" evidence="1">
    <location>
        <begin position="21"/>
        <end position="309"/>
    </location>
</feature>
<evidence type="ECO:0000313" key="3">
    <source>
        <dbReference type="Proteomes" id="UP000037136"/>
    </source>
</evidence>
<evidence type="ECO:0000256" key="1">
    <source>
        <dbReference type="SAM" id="SignalP"/>
    </source>
</evidence>
<proteinExistence type="predicted"/>
<dbReference type="OrthoDB" id="4912541at2759"/>
<keyword evidence="1" id="KW-0732">Signal</keyword>
<name>A0A2A9PPJ9_OPHUN</name>
<reference evidence="2 3" key="2">
    <citation type="journal article" date="2017" name="Sci. Rep.">
        <title>Ant-infecting Ophiocordyceps genomes reveal a high diversity of potential behavioral manipulation genes and a possible major role for enterotoxins.</title>
        <authorList>
            <person name="de Bekker C."/>
            <person name="Ohm R.A."/>
            <person name="Evans H.C."/>
            <person name="Brachmann A."/>
            <person name="Hughes D.P."/>
        </authorList>
    </citation>
    <scope>NUCLEOTIDE SEQUENCE [LARGE SCALE GENOMIC DNA]</scope>
    <source>
        <strain evidence="2 3">SC16a</strain>
    </source>
</reference>